<feature type="region of interest" description="Disordered" evidence="6">
    <location>
        <begin position="602"/>
        <end position="626"/>
    </location>
</feature>
<dbReference type="InterPro" id="IPR000717">
    <property type="entry name" value="PCI_dom"/>
</dbReference>
<dbReference type="Pfam" id="PF01399">
    <property type="entry name" value="PCI"/>
    <property type="match status" value="1"/>
</dbReference>
<evidence type="ECO:0000256" key="4">
    <source>
        <dbReference type="ARBA" id="ARBA00022917"/>
    </source>
</evidence>
<dbReference type="InterPro" id="IPR056124">
    <property type="entry name" value="DUF7707"/>
</dbReference>
<sequence>MLPLVLMSLAVAATASSNYTLPSDFNITAISLSERNSWCTAERNSCPEICGGVATSNSCDPSTLDFSCVCSNGSTADVAEYTQTIPFFVCEATYAQCIQDSPSLDEQEQCQETREKDCGTLNASASSTTSSTTTTAASLTTSTSSSSSTGSGSSGSSASSTTSSSSSSTTANAAVRLAQEHATGLLATVLFGSFTELADEFAQYIDALRKSEASNSLQSEISPLLQPLREQEQSDAEPDRKQRDEVLKKLVSAAVVLNGAPEKEIISAYNLLVHLVHQASDPDMFLSRICTYLAKPISSSPQFGPSLAISILSTIFNTLAPSDSSRYHVLLATVAVIRQSSSSIAFDALKSQLATQLPGWLAAWELDADEAQRLHLAIADAAQASGDPELAQTHVVQALQTIPAANASAPEARDLAVRALTSALTHPAVFDFTPLTASDAVQALRSSDSTLFELLEIFTADTLDAYEAFVSATPLASISGGVLAEAGEALQNKMRLLTLASLAASTPSRSLPYATIATALRVEPTDVEKWVIDTIRAGLVEGKLSQLRSEFLVHRATYRVFGEKQWAEVQGRLMVWRRSLENVLGVVRSERERFVREGLQAAQAAEEAAQGKGNDKKGEKHTHWDE</sequence>
<comment type="similarity">
    <text evidence="5">Belongs to the eIF-3 subunit M family.</text>
</comment>
<evidence type="ECO:0000256" key="2">
    <source>
        <dbReference type="ARBA" id="ARBA00022490"/>
    </source>
</evidence>
<evidence type="ECO:0000256" key="1">
    <source>
        <dbReference type="ARBA" id="ARBA00008482"/>
    </source>
</evidence>
<dbReference type="InterPro" id="IPR040750">
    <property type="entry name" value="eIF3m_C_helix"/>
</dbReference>
<dbReference type="PROSITE" id="PS50250">
    <property type="entry name" value="PCI"/>
    <property type="match status" value="1"/>
</dbReference>
<dbReference type="PANTHER" id="PTHR15350:SF2">
    <property type="entry name" value="EUKARYOTIC TRANSLATION INITIATION FACTOR 3 SUBUNIT M"/>
    <property type="match status" value="1"/>
</dbReference>
<feature type="chain" id="PRO_5021350426" description="Eukaryotic translation initiation factor 3 subunit M" evidence="7">
    <location>
        <begin position="18"/>
        <end position="626"/>
    </location>
</feature>
<dbReference type="EMBL" id="NKJJ02000011">
    <property type="protein sequence ID" value="TPR05559.1"/>
    <property type="molecule type" value="Genomic_DNA"/>
</dbReference>
<dbReference type="VEuPathDB" id="FungiDB:An13g00430"/>
<comment type="similarity">
    <text evidence="1">Belongs to the CSN7/EIF3M family. CSN7 subfamily.</text>
</comment>
<comment type="subunit">
    <text evidence="5">Component of the eukaryotic translation initiation factor 3 (eIF-3) complex.</text>
</comment>
<dbReference type="GO" id="GO:0003743">
    <property type="term" value="F:translation initiation factor activity"/>
    <property type="evidence" value="ECO:0007669"/>
    <property type="project" value="UniProtKB-UniRule"/>
</dbReference>
<gene>
    <name evidence="9" type="ORF">CAN33_0010065</name>
</gene>
<evidence type="ECO:0000256" key="7">
    <source>
        <dbReference type="SAM" id="SignalP"/>
    </source>
</evidence>
<feature type="compositionally biased region" description="Basic and acidic residues" evidence="6">
    <location>
        <begin position="613"/>
        <end position="626"/>
    </location>
</feature>
<evidence type="ECO:0000313" key="9">
    <source>
        <dbReference type="EMBL" id="TPR05559.1"/>
    </source>
</evidence>
<dbReference type="VEuPathDB" id="FungiDB:ASPNIDRAFT2_1116211"/>
<evidence type="ECO:0000259" key="8">
    <source>
        <dbReference type="PROSITE" id="PS50250"/>
    </source>
</evidence>
<dbReference type="VEuPathDB" id="FungiDB:M747DRAFT_113402"/>
<feature type="compositionally biased region" description="Basic and acidic residues" evidence="6">
    <location>
        <begin position="229"/>
        <end position="243"/>
    </location>
</feature>
<dbReference type="PANTHER" id="PTHR15350">
    <property type="entry name" value="COP9 SIGNALOSOME COMPLEX SUBUNIT 7/DENDRITIC CELL PROTEIN GA17"/>
    <property type="match status" value="1"/>
</dbReference>
<feature type="region of interest" description="Disordered" evidence="6">
    <location>
        <begin position="121"/>
        <end position="167"/>
    </location>
</feature>
<dbReference type="GO" id="GO:0001732">
    <property type="term" value="P:formation of cytoplasmic translation initiation complex"/>
    <property type="evidence" value="ECO:0007669"/>
    <property type="project" value="UniProtKB-UniRule"/>
</dbReference>
<feature type="region of interest" description="Disordered" evidence="6">
    <location>
        <begin position="221"/>
        <end position="243"/>
    </location>
</feature>
<comment type="function">
    <text evidence="5">Component of the eukaryotic translation initiation factor 3 (eIF-3) complex, which is involved in protein synthesis of a specialized repertoire of mRNAs and, together with other initiation factors, stimulates binding of mRNA and methionyl-tRNAi to the 40S ribosome. The eIF-3 complex specifically targets and initiates translation of a subset of mRNAs involved in cell proliferation.</text>
</comment>
<dbReference type="HAMAP" id="MF_03012">
    <property type="entry name" value="eIF3m"/>
    <property type="match status" value="1"/>
</dbReference>
<comment type="subcellular location">
    <subcellularLocation>
        <location evidence="5">Cytoplasm</location>
    </subcellularLocation>
</comment>
<keyword evidence="2 5" id="KW-0963">Cytoplasm</keyword>
<dbReference type="InterPro" id="IPR045237">
    <property type="entry name" value="COPS7/eIF3m"/>
</dbReference>
<evidence type="ECO:0000256" key="6">
    <source>
        <dbReference type="SAM" id="MobiDB-lite"/>
    </source>
</evidence>
<keyword evidence="4 5" id="KW-0648">Protein biosynthesis</keyword>
<evidence type="ECO:0000256" key="5">
    <source>
        <dbReference type="HAMAP-Rule" id="MF_03012"/>
    </source>
</evidence>
<dbReference type="GO" id="GO:0071541">
    <property type="term" value="C:eukaryotic translation initiation factor 3 complex, eIF3m"/>
    <property type="evidence" value="ECO:0007669"/>
    <property type="project" value="UniProtKB-UniRule"/>
</dbReference>
<dbReference type="AlphaFoldDB" id="A0A505I3U4"/>
<dbReference type="Pfam" id="PF24808">
    <property type="entry name" value="DUF7707"/>
    <property type="match status" value="1"/>
</dbReference>
<protein>
    <recommendedName>
        <fullName evidence="5">Eukaryotic translation initiation factor 3 subunit M</fullName>
        <shortName evidence="5">eIF3m</shortName>
    </recommendedName>
</protein>
<comment type="caution">
    <text evidence="9">The sequence shown here is derived from an EMBL/GenBank/DDBJ whole genome shotgun (WGS) entry which is preliminary data.</text>
</comment>
<dbReference type="VEuPathDB" id="FungiDB:ATCC64974_23840"/>
<proteinExistence type="inferred from homology"/>
<dbReference type="Proteomes" id="UP000197666">
    <property type="component" value="Unassembled WGS sequence"/>
</dbReference>
<feature type="domain" description="PCI" evidence="8">
    <location>
        <begin position="370"/>
        <end position="558"/>
    </location>
</feature>
<dbReference type="GO" id="GO:0033290">
    <property type="term" value="C:eukaryotic 48S preinitiation complex"/>
    <property type="evidence" value="ECO:0007669"/>
    <property type="project" value="UniProtKB-UniRule"/>
</dbReference>
<dbReference type="VEuPathDB" id="FungiDB:ATCC64974_23830"/>
<accession>A0A505I3U4</accession>
<dbReference type="Pfam" id="PF18005">
    <property type="entry name" value="eIF3m_C_helix"/>
    <property type="match status" value="1"/>
</dbReference>
<dbReference type="GO" id="GO:0016282">
    <property type="term" value="C:eukaryotic 43S preinitiation complex"/>
    <property type="evidence" value="ECO:0007669"/>
    <property type="project" value="UniProtKB-UniRule"/>
</dbReference>
<name>A0A505I3U4_ASPNG</name>
<keyword evidence="7" id="KW-0732">Signal</keyword>
<dbReference type="SMART" id="SM00088">
    <property type="entry name" value="PINT"/>
    <property type="match status" value="1"/>
</dbReference>
<evidence type="ECO:0000313" key="10">
    <source>
        <dbReference type="Proteomes" id="UP000197666"/>
    </source>
</evidence>
<dbReference type="VEuPathDB" id="FungiDB:M747DRAFT_367153"/>
<feature type="signal peptide" evidence="7">
    <location>
        <begin position="1"/>
        <end position="17"/>
    </location>
</feature>
<dbReference type="VEuPathDB" id="FungiDB:ASPNIDRAFT2_1141845"/>
<keyword evidence="3 5" id="KW-0396">Initiation factor</keyword>
<evidence type="ECO:0000256" key="3">
    <source>
        <dbReference type="ARBA" id="ARBA00022540"/>
    </source>
</evidence>
<reference evidence="10" key="1">
    <citation type="submission" date="2018-10" db="EMBL/GenBank/DDBJ databases">
        <title>FDA dAtabase for Regulatory Grade micrObial Sequences (FDA-ARGOS): Supporting development and validation of Infectious Disease Dx tests.</title>
        <authorList>
            <person name="Kerrigan L."/>
            <person name="Tallon L."/>
            <person name="Sadzewicz L."/>
            <person name="Sengamalay N."/>
            <person name="Ott S."/>
            <person name="Godinez A."/>
            <person name="Nagaraj S."/>
            <person name="Vavikolanu K."/>
            <person name="Nadendla S."/>
            <person name="George J."/>
            <person name="Sichtig H."/>
        </authorList>
    </citation>
    <scope>NUCLEOTIDE SEQUENCE [LARGE SCALE GENOMIC DNA]</scope>
    <source>
        <strain evidence="10">FDAARGOS_311</strain>
    </source>
</reference>
<dbReference type="InterPro" id="IPR027528">
    <property type="entry name" value="eIF3m"/>
</dbReference>
<organism evidence="9 10">
    <name type="scientific">Aspergillus niger</name>
    <dbReference type="NCBI Taxonomy" id="5061"/>
    <lineage>
        <taxon>Eukaryota</taxon>
        <taxon>Fungi</taxon>
        <taxon>Dikarya</taxon>
        <taxon>Ascomycota</taxon>
        <taxon>Pezizomycotina</taxon>
        <taxon>Eurotiomycetes</taxon>
        <taxon>Eurotiomycetidae</taxon>
        <taxon>Eurotiales</taxon>
        <taxon>Aspergillaceae</taxon>
        <taxon>Aspergillus</taxon>
        <taxon>Aspergillus subgen. Circumdati</taxon>
    </lineage>
</organism>